<protein>
    <submittedName>
        <fullName evidence="1">Uncharacterized protein</fullName>
    </submittedName>
</protein>
<comment type="caution">
    <text evidence="1">The sequence shown here is derived from an EMBL/GenBank/DDBJ whole genome shotgun (WGS) entry which is preliminary data.</text>
</comment>
<accession>A0A9X0CJQ7</accession>
<proteinExistence type="predicted"/>
<dbReference type="Proteomes" id="UP001163046">
    <property type="component" value="Unassembled WGS sequence"/>
</dbReference>
<evidence type="ECO:0000313" key="2">
    <source>
        <dbReference type="Proteomes" id="UP001163046"/>
    </source>
</evidence>
<sequence length="199" mass="22715">MEGKGTMTEQEQITQRQMDEIFEEIDCFWLMWENESCEGEENLPSPTTTIRYMKNIPLLPPIDCRPLVARNQFVSQARLEDIMGLIPQHSSPSSASFLQTNSYGDQSTCLVEETIRNLSSTIHGKTINEILPSPQQADYIDLLQDGRRSSYGTALKLFAMAGERKDMNEPKGYSSPEFWRSFLGSRYSSTNIKLDEIQK</sequence>
<reference evidence="1" key="1">
    <citation type="submission" date="2023-01" db="EMBL/GenBank/DDBJ databases">
        <title>Genome assembly of the deep-sea coral Lophelia pertusa.</title>
        <authorList>
            <person name="Herrera S."/>
            <person name="Cordes E."/>
        </authorList>
    </citation>
    <scope>NUCLEOTIDE SEQUENCE</scope>
    <source>
        <strain evidence="1">USNM1676648</strain>
        <tissue evidence="1">Polyp</tissue>
    </source>
</reference>
<dbReference type="EMBL" id="MU827319">
    <property type="protein sequence ID" value="KAJ7357709.1"/>
    <property type="molecule type" value="Genomic_DNA"/>
</dbReference>
<keyword evidence="2" id="KW-1185">Reference proteome</keyword>
<dbReference type="AlphaFoldDB" id="A0A9X0CJQ7"/>
<evidence type="ECO:0000313" key="1">
    <source>
        <dbReference type="EMBL" id="KAJ7357709.1"/>
    </source>
</evidence>
<organism evidence="1 2">
    <name type="scientific">Desmophyllum pertusum</name>
    <dbReference type="NCBI Taxonomy" id="174260"/>
    <lineage>
        <taxon>Eukaryota</taxon>
        <taxon>Metazoa</taxon>
        <taxon>Cnidaria</taxon>
        <taxon>Anthozoa</taxon>
        <taxon>Hexacorallia</taxon>
        <taxon>Scleractinia</taxon>
        <taxon>Caryophylliina</taxon>
        <taxon>Caryophylliidae</taxon>
        <taxon>Desmophyllum</taxon>
    </lineage>
</organism>
<gene>
    <name evidence="1" type="ORF">OS493_023845</name>
</gene>
<name>A0A9X0CJQ7_9CNID</name>